<accession>W9Z595</accession>
<reference evidence="2" key="2">
    <citation type="submission" date="2012-05" db="EMBL/GenBank/DDBJ databases">
        <title>Annotation of the Genome Sequence of Fusarium oxysporum f. sp. melonis 26406.</title>
        <authorList>
            <consortium name="The Broad Institute Genomics Platform"/>
            <person name="Ma L.-J."/>
            <person name="Corby-Kistler H."/>
            <person name="Broz K."/>
            <person name="Gale L.R."/>
            <person name="Jonkers W."/>
            <person name="O'Donnell K."/>
            <person name="Ploetz R."/>
            <person name="Steinberg C."/>
            <person name="Schwartz D.C."/>
            <person name="VanEtten H."/>
            <person name="Zhou S."/>
            <person name="Young S.K."/>
            <person name="Zeng Q."/>
            <person name="Gargeya S."/>
            <person name="Fitzgerald M."/>
            <person name="Abouelleil A."/>
            <person name="Alvarado L."/>
            <person name="Chapman S.B."/>
            <person name="Gainer-Dewar J."/>
            <person name="Goldberg J."/>
            <person name="Griggs A."/>
            <person name="Gujja S."/>
            <person name="Hansen M."/>
            <person name="Howarth C."/>
            <person name="Imamovic A."/>
            <person name="Ireland A."/>
            <person name="Larimer J."/>
            <person name="McCowan C."/>
            <person name="Murphy C."/>
            <person name="Pearson M."/>
            <person name="Poon T.W."/>
            <person name="Priest M."/>
            <person name="Roberts A."/>
            <person name="Saif S."/>
            <person name="Shea T."/>
            <person name="Sykes S."/>
            <person name="Wortman J."/>
            <person name="Nusbaum C."/>
            <person name="Birren B."/>
        </authorList>
    </citation>
    <scope>NUCLEOTIDE SEQUENCE</scope>
    <source>
        <strain evidence="2">26406</strain>
    </source>
</reference>
<name>W9Z595_FUSOX</name>
<dbReference type="SUPFAM" id="SSF56219">
    <property type="entry name" value="DNase I-like"/>
    <property type="match status" value="1"/>
</dbReference>
<proteinExistence type="predicted"/>
<dbReference type="Gene3D" id="3.60.10.10">
    <property type="entry name" value="Endonuclease/exonuclease/phosphatase"/>
    <property type="match status" value="1"/>
</dbReference>
<dbReference type="VEuPathDB" id="FungiDB:FOMG_16850"/>
<reference evidence="2" key="1">
    <citation type="submission" date="2012-04" db="EMBL/GenBank/DDBJ databases">
        <title>The Genome Sequence of Fusarium oxysporum melonis.</title>
        <authorList>
            <consortium name="The Broad Institute Genome Sequencing Platform"/>
            <person name="Ma L.-J."/>
            <person name="Gale L.R."/>
            <person name="Schwartz D.C."/>
            <person name="Zhou S."/>
            <person name="Corby-Kistler H."/>
            <person name="Young S.K."/>
            <person name="Zeng Q."/>
            <person name="Gargeya S."/>
            <person name="Fitzgerald M."/>
            <person name="Haas B."/>
            <person name="Abouelleil A."/>
            <person name="Alvarado L."/>
            <person name="Arachchi H.M."/>
            <person name="Berlin A."/>
            <person name="Brown A."/>
            <person name="Chapman S.B."/>
            <person name="Chen Z."/>
            <person name="Dunbar C."/>
            <person name="Freedman E."/>
            <person name="Gearin G."/>
            <person name="Goldberg J."/>
            <person name="Griggs A."/>
            <person name="Gujja S."/>
            <person name="Heiman D."/>
            <person name="Howarth C."/>
            <person name="Larson L."/>
            <person name="Lui A."/>
            <person name="MacDonald P.J.P."/>
            <person name="Montmayeur A."/>
            <person name="Murphy C."/>
            <person name="Neiman D."/>
            <person name="Pearson M."/>
            <person name="Priest M."/>
            <person name="Roberts A."/>
            <person name="Saif S."/>
            <person name="Shea T."/>
            <person name="Shenoy N."/>
            <person name="Sisk P."/>
            <person name="Stolte C."/>
            <person name="Sykes S."/>
            <person name="Wortman J."/>
            <person name="Nusbaum C."/>
            <person name="Birren B."/>
        </authorList>
    </citation>
    <scope>NUCLEOTIDE SEQUENCE</scope>
    <source>
        <strain evidence="2">26406</strain>
    </source>
</reference>
<dbReference type="Pfam" id="PF14529">
    <property type="entry name" value="Exo_endo_phos_2"/>
    <property type="match status" value="1"/>
</dbReference>
<dbReference type="Proteomes" id="UP000030703">
    <property type="component" value="Unassembled WGS sequence"/>
</dbReference>
<organism evidence="2">
    <name type="scientific">Fusarium oxysporum f. sp. melonis 26406</name>
    <dbReference type="NCBI Taxonomy" id="1089452"/>
    <lineage>
        <taxon>Eukaryota</taxon>
        <taxon>Fungi</taxon>
        <taxon>Dikarya</taxon>
        <taxon>Ascomycota</taxon>
        <taxon>Pezizomycotina</taxon>
        <taxon>Sordariomycetes</taxon>
        <taxon>Hypocreomycetidae</taxon>
        <taxon>Hypocreales</taxon>
        <taxon>Nectriaceae</taxon>
        <taxon>Fusarium</taxon>
        <taxon>Fusarium oxysporum species complex</taxon>
    </lineage>
</organism>
<evidence type="ECO:0000259" key="1">
    <source>
        <dbReference type="Pfam" id="PF14529"/>
    </source>
</evidence>
<sequence length="492" mass="54129">MHWLSNKENGKMYSSMVIYVAKASDARRLFGEVLPPSWRVGAASVRRRVTVIETAKPSSQSVFCVVVHTSRRIKTVGCGNYTSLMATNLRILQLNVHKSDAVQLSMMNDKDLQDLVVLVVAEPYALNVKGSVVTTPNSHRSWIKFIPTKRHEMQWPIRSMLWLRSDLEAEQVPIPSADLTGAILRWPDPEVLVVSVYVAGKDEEAFRTAMRQLLTTIASFRSSTGKRTDIVIAGDFNRHDQLWGGDDVTGRRQGEAGPIIVLMDEHGLLSLLRRHGKDRVKTQDVIPTYGQTAFYGDRRSGDGLRFGRVVACTKRKSTELVQQGSEDGARAITSAFRTVATAVVEAEAGIQTVCERHAHAGMRTYVNIKTLPKTHPLAALKASTSRRYMSPLKKLTLAHEGSGMERMETIKAYAVPPWHNHVSLLCEADREAAATAAKNASDIVIATSASDKGGLVGMGGIVAQRSPRQTDKIVARYSVTLVSRDASTTTQV</sequence>
<dbReference type="OrthoDB" id="8067603at2759"/>
<dbReference type="HOGENOM" id="CLU_554370_0_0_1"/>
<dbReference type="InterPro" id="IPR005135">
    <property type="entry name" value="Endo/exonuclease/phosphatase"/>
</dbReference>
<dbReference type="InterPro" id="IPR036691">
    <property type="entry name" value="Endo/exonu/phosph_ase_sf"/>
</dbReference>
<dbReference type="EMBL" id="JH659358">
    <property type="protein sequence ID" value="EXK26525.1"/>
    <property type="molecule type" value="Genomic_DNA"/>
</dbReference>
<gene>
    <name evidence="2" type="ORF">FOMG_16850</name>
</gene>
<feature type="domain" description="Endonuclease/exonuclease/phosphatase" evidence="1">
    <location>
        <begin position="192"/>
        <end position="278"/>
    </location>
</feature>
<evidence type="ECO:0000313" key="2">
    <source>
        <dbReference type="EMBL" id="EXK26525.1"/>
    </source>
</evidence>
<dbReference type="AlphaFoldDB" id="W9Z595"/>
<protein>
    <recommendedName>
        <fullName evidence="1">Endonuclease/exonuclease/phosphatase domain-containing protein</fullName>
    </recommendedName>
</protein>
<dbReference type="GO" id="GO:0003824">
    <property type="term" value="F:catalytic activity"/>
    <property type="evidence" value="ECO:0007669"/>
    <property type="project" value="InterPro"/>
</dbReference>